<organism evidence="2 3">
    <name type="scientific">Dendryphion nanum</name>
    <dbReference type="NCBI Taxonomy" id="256645"/>
    <lineage>
        <taxon>Eukaryota</taxon>
        <taxon>Fungi</taxon>
        <taxon>Dikarya</taxon>
        <taxon>Ascomycota</taxon>
        <taxon>Pezizomycotina</taxon>
        <taxon>Dothideomycetes</taxon>
        <taxon>Pleosporomycetidae</taxon>
        <taxon>Pleosporales</taxon>
        <taxon>Torulaceae</taxon>
        <taxon>Dendryphion</taxon>
    </lineage>
</organism>
<accession>A0A9P9IZJ9</accession>
<protein>
    <submittedName>
        <fullName evidence="2">Uncharacterized protein</fullName>
    </submittedName>
</protein>
<proteinExistence type="predicted"/>
<evidence type="ECO:0000256" key="1">
    <source>
        <dbReference type="SAM" id="Phobius"/>
    </source>
</evidence>
<evidence type="ECO:0000313" key="2">
    <source>
        <dbReference type="EMBL" id="KAH7136159.1"/>
    </source>
</evidence>
<evidence type="ECO:0000313" key="3">
    <source>
        <dbReference type="Proteomes" id="UP000700596"/>
    </source>
</evidence>
<keyword evidence="1" id="KW-1133">Transmembrane helix</keyword>
<comment type="caution">
    <text evidence="2">The sequence shown here is derived from an EMBL/GenBank/DDBJ whole genome shotgun (WGS) entry which is preliminary data.</text>
</comment>
<dbReference type="Proteomes" id="UP000700596">
    <property type="component" value="Unassembled WGS sequence"/>
</dbReference>
<feature type="transmembrane region" description="Helical" evidence="1">
    <location>
        <begin position="20"/>
        <end position="45"/>
    </location>
</feature>
<sequence>MWLSNQQSSRPVSLEQLIILIPWISVLTPFQTFIFYMLFLTFLLLNWSLMYFQLDPNLQPVFTTDYYSYCILRIIWVYRNNLL</sequence>
<dbReference type="EMBL" id="JAGMWT010000002">
    <property type="protein sequence ID" value="KAH7136159.1"/>
    <property type="molecule type" value="Genomic_DNA"/>
</dbReference>
<dbReference type="AlphaFoldDB" id="A0A9P9IZJ9"/>
<keyword evidence="1" id="KW-0472">Membrane</keyword>
<keyword evidence="3" id="KW-1185">Reference proteome</keyword>
<reference evidence="2" key="1">
    <citation type="journal article" date="2021" name="Nat. Commun.">
        <title>Genetic determinants of endophytism in the Arabidopsis root mycobiome.</title>
        <authorList>
            <person name="Mesny F."/>
            <person name="Miyauchi S."/>
            <person name="Thiergart T."/>
            <person name="Pickel B."/>
            <person name="Atanasova L."/>
            <person name="Karlsson M."/>
            <person name="Huettel B."/>
            <person name="Barry K.W."/>
            <person name="Haridas S."/>
            <person name="Chen C."/>
            <person name="Bauer D."/>
            <person name="Andreopoulos W."/>
            <person name="Pangilinan J."/>
            <person name="LaButti K."/>
            <person name="Riley R."/>
            <person name="Lipzen A."/>
            <person name="Clum A."/>
            <person name="Drula E."/>
            <person name="Henrissat B."/>
            <person name="Kohler A."/>
            <person name="Grigoriev I.V."/>
            <person name="Martin F.M."/>
            <person name="Hacquard S."/>
        </authorList>
    </citation>
    <scope>NUCLEOTIDE SEQUENCE</scope>
    <source>
        <strain evidence="2">MPI-CAGE-CH-0243</strain>
    </source>
</reference>
<gene>
    <name evidence="2" type="ORF">B0J11DRAFT_520047</name>
</gene>
<name>A0A9P9IZJ9_9PLEO</name>
<keyword evidence="1" id="KW-0812">Transmembrane</keyword>